<sequence length="926" mass="97639">MNRSSMRAIALTVIVLTVVTLLAGIVVSDERPPIGQAPPITENTTAEGKMVSQSQSMSESPQTYAVTAASAEAIDTAQLAEYGEVGTQVDARVEVTIPPSDIDAIQNISWVTSVRPVVRAEPAQTDIPGSSEGIDDEDSLGVQRAHSNGITGEGVEVGIIDKGFDADNPEIAPNIVDERFFRSSSGNPAHGTSVAEIVTRTAPDSRLYLASTGTGTDIEAAISYLTSQGVDIIVHSQGIPALDDDGDHIITDDINAATENGVLFVNSAGNEAERHWEGKFRDNDGDDFHEWTASGDELNCLPSCNMEYSGSITVYVRWDDKGQESHYRPSISNPETDDFIRIGGERVFTTPSGTKYTILSAEDIQSQQVDLVVDHVSGPADDKIEVIVFEGPREMQRNIPASSIIAPADVPATTAVAAYQVGSRQLAPYSSRGPTDDERTGIDVTGYTNIGVANGLYGSDEFIFTGTSAAAPYVGGVAALVEENQAGDQSPTELTNTLRSSSDDILDVGIDTASGSGVLNAADAVDVAEGTLTGEIRDQEDTRIEDSALEVSLERRTTTGDFEQIRASRQVSDGQYTFEALATGEKYRVNAAFQGETGSATIESLSPGTNTRDVVIPEVTLAEETPPDVTQTVSSSEVAPGEEVSATTRFSDLNNGEFNATITYTPPIQSVTGTVTANGSVLSENTVESTDSVGITAFTGSGGNLTFNQNITVSETAGTTHEIAGTVTSGGATTQIDPVTITVTEQGSGSSSEIDVTRTISSNEVAPGEQITVTTEVTGITERGIINTTYAPPVQSTTTSVSVDGTTVNPFFKSVDQSGSFITVVDVTTAETIIITEELTVASETNTTHEITGSVESSNQTVEIPQKTVTVTSTPTSPSESVIDEYDADNDGIGKRDTQDAIRDFLISGELEKSELQKVIREFIVG</sequence>
<evidence type="ECO:0000256" key="1">
    <source>
        <dbReference type="ARBA" id="ARBA00011073"/>
    </source>
</evidence>
<dbReference type="Pfam" id="PF00082">
    <property type="entry name" value="Peptidase_S8"/>
    <property type="match status" value="2"/>
</dbReference>
<feature type="active site" description="Charge relay system" evidence="5 6">
    <location>
        <position position="468"/>
    </location>
</feature>
<feature type="active site" description="Charge relay system" evidence="5 6">
    <location>
        <position position="161"/>
    </location>
</feature>
<protein>
    <submittedName>
        <fullName evidence="8">Subtilisin-like serine protease</fullName>
    </submittedName>
</protein>
<dbReference type="GO" id="GO:0006508">
    <property type="term" value="P:proteolysis"/>
    <property type="evidence" value="ECO:0007669"/>
    <property type="project" value="UniProtKB-KW"/>
</dbReference>
<evidence type="ECO:0000256" key="6">
    <source>
        <dbReference type="PROSITE-ProRule" id="PRU01240"/>
    </source>
</evidence>
<dbReference type="InterPro" id="IPR015500">
    <property type="entry name" value="Peptidase_S8_subtilisin-rel"/>
</dbReference>
<dbReference type="Gene3D" id="3.40.50.200">
    <property type="entry name" value="Peptidase S8/S53 domain"/>
    <property type="match status" value="2"/>
</dbReference>
<dbReference type="EMBL" id="KT322176">
    <property type="protein sequence ID" value="AKY04266.1"/>
    <property type="molecule type" value="Genomic_DNA"/>
</dbReference>
<feature type="domain" description="Peptidase S8/S53" evidence="7">
    <location>
        <begin position="401"/>
        <end position="517"/>
    </location>
</feature>
<reference evidence="8" key="1">
    <citation type="journal article" date="2015" name="BMC Genomics">
        <title>Diversity of the cell-wall associated genomic island of the archaeon Haloquadratum walsbyi.</title>
        <authorList>
            <person name="Martin-Cuadrado A.B."/>
            <person name="Pasic L."/>
            <person name="Rodriguez-Valera F."/>
        </authorList>
    </citation>
    <scope>NUCLEOTIDE SEQUENCE</scope>
</reference>
<comment type="similarity">
    <text evidence="1 6">Belongs to the peptidase S8 family.</text>
</comment>
<keyword evidence="4 6" id="KW-0720">Serine protease</keyword>
<dbReference type="PRINTS" id="PR00723">
    <property type="entry name" value="SUBTILISIN"/>
</dbReference>
<keyword evidence="2 6" id="KW-0645">Protease</keyword>
<evidence type="ECO:0000313" key="8">
    <source>
        <dbReference type="EMBL" id="AKY04266.1"/>
    </source>
</evidence>
<accession>A0A0K1YAY7</accession>
<evidence type="ECO:0000256" key="5">
    <source>
        <dbReference type="PIRSR" id="PIRSR615500-1"/>
    </source>
</evidence>
<dbReference type="InterPro" id="IPR051048">
    <property type="entry name" value="Peptidase_S8/S53_subtilisin"/>
</dbReference>
<evidence type="ECO:0000256" key="2">
    <source>
        <dbReference type="ARBA" id="ARBA00022670"/>
    </source>
</evidence>
<dbReference type="PROSITE" id="PS51892">
    <property type="entry name" value="SUBTILASE"/>
    <property type="match status" value="1"/>
</dbReference>
<feature type="domain" description="Peptidase S8/S53" evidence="7">
    <location>
        <begin position="152"/>
        <end position="272"/>
    </location>
</feature>
<evidence type="ECO:0000256" key="3">
    <source>
        <dbReference type="ARBA" id="ARBA00022801"/>
    </source>
</evidence>
<dbReference type="GO" id="GO:0004252">
    <property type="term" value="F:serine-type endopeptidase activity"/>
    <property type="evidence" value="ECO:0007669"/>
    <property type="project" value="UniProtKB-UniRule"/>
</dbReference>
<proteinExistence type="inferred from homology"/>
<feature type="active site" description="Charge relay system" evidence="5 6">
    <location>
        <position position="190"/>
    </location>
</feature>
<dbReference type="CDD" id="cd05562">
    <property type="entry name" value="Peptidases_S53_like"/>
    <property type="match status" value="1"/>
</dbReference>
<dbReference type="InterPro" id="IPR000209">
    <property type="entry name" value="Peptidase_S8/S53_dom"/>
</dbReference>
<organism evidence="8">
    <name type="scientific">uncultured haloarchaeon</name>
    <dbReference type="NCBI Taxonomy" id="160804"/>
    <lineage>
        <taxon>Archaea</taxon>
        <taxon>Methanobacteriati</taxon>
        <taxon>Methanobacteriota</taxon>
        <taxon>Stenosarchaea group</taxon>
        <taxon>Halobacteria</taxon>
        <taxon>Halobacteriales</taxon>
        <taxon>Halobacteriaceae</taxon>
        <taxon>environmental samples</taxon>
    </lineage>
</organism>
<dbReference type="PANTHER" id="PTHR43399:SF4">
    <property type="entry name" value="CELL WALL-ASSOCIATED PROTEASE"/>
    <property type="match status" value="1"/>
</dbReference>
<dbReference type="InterPro" id="IPR034075">
    <property type="entry name" value="Glr3161-like_dom"/>
</dbReference>
<dbReference type="AlphaFoldDB" id="A0A0K1YAY7"/>
<dbReference type="PANTHER" id="PTHR43399">
    <property type="entry name" value="SUBTILISIN-RELATED"/>
    <property type="match status" value="1"/>
</dbReference>
<evidence type="ECO:0000256" key="4">
    <source>
        <dbReference type="ARBA" id="ARBA00022825"/>
    </source>
</evidence>
<dbReference type="InterPro" id="IPR036852">
    <property type="entry name" value="Peptidase_S8/S53_dom_sf"/>
</dbReference>
<dbReference type="SUPFAM" id="SSF52743">
    <property type="entry name" value="Subtilisin-like"/>
    <property type="match status" value="1"/>
</dbReference>
<evidence type="ECO:0000259" key="7">
    <source>
        <dbReference type="Pfam" id="PF00082"/>
    </source>
</evidence>
<keyword evidence="3 6" id="KW-0378">Hydrolase</keyword>
<name>A0A0K1YAY7_9EURY</name>